<evidence type="ECO:0000313" key="2">
    <source>
        <dbReference type="EMBL" id="OQX14382.1"/>
    </source>
</evidence>
<gene>
    <name evidence="2" type="ORF">BWK73_09715</name>
</gene>
<evidence type="ECO:0000259" key="1">
    <source>
        <dbReference type="Pfam" id="PF22481"/>
    </source>
</evidence>
<proteinExistence type="predicted"/>
<dbReference type="Proteomes" id="UP000192491">
    <property type="component" value="Unassembled WGS sequence"/>
</dbReference>
<dbReference type="AlphaFoldDB" id="A0A1Y1QV43"/>
<dbReference type="EMBL" id="MTEJ01000030">
    <property type="protein sequence ID" value="OQX14382.1"/>
    <property type="molecule type" value="Genomic_DNA"/>
</dbReference>
<dbReference type="InterPro" id="IPR054254">
    <property type="entry name" value="DUF6985"/>
</dbReference>
<protein>
    <recommendedName>
        <fullName evidence="1">DUF6985 domain-containing protein</fullName>
    </recommendedName>
</protein>
<name>A0A1Y1QV43_9GAMM</name>
<sequence>MEIPHLGTVTKDHQFSYYYSLPIPIPVLGGIECQIVLEDYDEDQAKEDFHTAILNFLSASPDVLKAAEPHLFRYYQDCNADFDPEEEGYLEIPTPEGVWQHIQFGTEPVVTRRAYGDKGVYVSLECNCDWEQEHGLQIVFKNGLGINKVGPYDGHLTNADAYAQDELEDVVYC</sequence>
<accession>A0A1Y1QV43</accession>
<organism evidence="2 3">
    <name type="scientific">Thiothrix lacustris</name>
    <dbReference type="NCBI Taxonomy" id="525917"/>
    <lineage>
        <taxon>Bacteria</taxon>
        <taxon>Pseudomonadati</taxon>
        <taxon>Pseudomonadota</taxon>
        <taxon>Gammaproteobacteria</taxon>
        <taxon>Thiotrichales</taxon>
        <taxon>Thiotrichaceae</taxon>
        <taxon>Thiothrix</taxon>
    </lineage>
</organism>
<comment type="caution">
    <text evidence="2">The sequence shown here is derived from an EMBL/GenBank/DDBJ whole genome shotgun (WGS) entry which is preliminary data.</text>
</comment>
<dbReference type="Pfam" id="PF22481">
    <property type="entry name" value="DUF6985"/>
    <property type="match status" value="1"/>
</dbReference>
<reference evidence="2 3" key="1">
    <citation type="submission" date="2017-01" db="EMBL/GenBank/DDBJ databases">
        <title>Novel large sulfur bacteria in the metagenomes of groundwater-fed chemosynthetic microbial mats in the Lake Huron basin.</title>
        <authorList>
            <person name="Sharrar A.M."/>
            <person name="Flood B.E."/>
            <person name="Bailey J.V."/>
            <person name="Jones D.S."/>
            <person name="Biddanda B."/>
            <person name="Ruberg S.A."/>
            <person name="Marcus D.N."/>
            <person name="Dick G.J."/>
        </authorList>
    </citation>
    <scope>NUCLEOTIDE SEQUENCE [LARGE SCALE GENOMIC DNA]</scope>
    <source>
        <strain evidence="2">A8</strain>
    </source>
</reference>
<evidence type="ECO:0000313" key="3">
    <source>
        <dbReference type="Proteomes" id="UP000192491"/>
    </source>
</evidence>
<feature type="domain" description="DUF6985" evidence="1">
    <location>
        <begin position="6"/>
        <end position="156"/>
    </location>
</feature>